<evidence type="ECO:0000256" key="6">
    <source>
        <dbReference type="ARBA" id="ARBA00022989"/>
    </source>
</evidence>
<evidence type="ECO:0000256" key="1">
    <source>
        <dbReference type="ARBA" id="ARBA00004141"/>
    </source>
</evidence>
<comment type="caution">
    <text evidence="11">The sequence shown here is derived from an EMBL/GenBank/DDBJ whole genome shotgun (WGS) entry which is preliminary data.</text>
</comment>
<organism evidence="11 12">
    <name type="scientific">Symbiochloris irregularis</name>
    <dbReference type="NCBI Taxonomy" id="706552"/>
    <lineage>
        <taxon>Eukaryota</taxon>
        <taxon>Viridiplantae</taxon>
        <taxon>Chlorophyta</taxon>
        <taxon>core chlorophytes</taxon>
        <taxon>Trebouxiophyceae</taxon>
        <taxon>Trebouxiales</taxon>
        <taxon>Trebouxiaceae</taxon>
        <taxon>Symbiochloris</taxon>
    </lineage>
</organism>
<keyword evidence="5" id="KW-0677">Repeat</keyword>
<feature type="repeat" description="Solcar" evidence="8">
    <location>
        <begin position="107"/>
        <end position="221"/>
    </location>
</feature>
<dbReference type="PANTHER" id="PTHR45618">
    <property type="entry name" value="MITOCHONDRIAL DICARBOXYLATE CARRIER-RELATED"/>
    <property type="match status" value="1"/>
</dbReference>
<evidence type="ECO:0000256" key="2">
    <source>
        <dbReference type="ARBA" id="ARBA00006375"/>
    </source>
</evidence>
<comment type="subcellular location">
    <subcellularLocation>
        <location evidence="1">Membrane</location>
        <topology evidence="1">Multi-pass membrane protein</topology>
    </subcellularLocation>
</comment>
<evidence type="ECO:0000256" key="4">
    <source>
        <dbReference type="ARBA" id="ARBA00022692"/>
    </source>
</evidence>
<dbReference type="InterPro" id="IPR023395">
    <property type="entry name" value="MCP_dom_sf"/>
</dbReference>
<accession>A0AAW1NNE9</accession>
<feature type="repeat" description="Solcar" evidence="8">
    <location>
        <begin position="229"/>
        <end position="317"/>
    </location>
</feature>
<dbReference type="InterPro" id="IPR050391">
    <property type="entry name" value="Mito_Metabolite_Transporter"/>
</dbReference>
<dbReference type="GO" id="GO:0055085">
    <property type="term" value="P:transmembrane transport"/>
    <property type="evidence" value="ECO:0007669"/>
    <property type="project" value="InterPro"/>
</dbReference>
<evidence type="ECO:0000256" key="5">
    <source>
        <dbReference type="ARBA" id="ARBA00022737"/>
    </source>
</evidence>
<keyword evidence="4 8" id="KW-0812">Transmembrane</keyword>
<keyword evidence="10" id="KW-0732">Signal</keyword>
<evidence type="ECO:0000256" key="9">
    <source>
        <dbReference type="RuleBase" id="RU000488"/>
    </source>
</evidence>
<feature type="signal peptide" evidence="10">
    <location>
        <begin position="1"/>
        <end position="22"/>
    </location>
</feature>
<dbReference type="EMBL" id="JALJOQ010000311">
    <property type="protein sequence ID" value="KAK9785262.1"/>
    <property type="molecule type" value="Genomic_DNA"/>
</dbReference>
<keyword evidence="6" id="KW-1133">Transmembrane helix</keyword>
<evidence type="ECO:0000256" key="3">
    <source>
        <dbReference type="ARBA" id="ARBA00022448"/>
    </source>
</evidence>
<dbReference type="Gene3D" id="1.50.40.10">
    <property type="entry name" value="Mitochondrial carrier domain"/>
    <property type="match status" value="1"/>
</dbReference>
<evidence type="ECO:0000313" key="12">
    <source>
        <dbReference type="Proteomes" id="UP001465755"/>
    </source>
</evidence>
<feature type="repeat" description="Solcar" evidence="8">
    <location>
        <begin position="10"/>
        <end position="99"/>
    </location>
</feature>
<name>A0AAW1NNE9_9CHLO</name>
<feature type="chain" id="PRO_5043867221" evidence="10">
    <location>
        <begin position="23"/>
        <end position="322"/>
    </location>
</feature>
<keyword evidence="7 8" id="KW-0472">Membrane</keyword>
<dbReference type="PRINTS" id="PR00926">
    <property type="entry name" value="MITOCARRIER"/>
</dbReference>
<evidence type="ECO:0000256" key="10">
    <source>
        <dbReference type="SAM" id="SignalP"/>
    </source>
</evidence>
<protein>
    <submittedName>
        <fullName evidence="11">Uncharacterized protein</fullName>
    </submittedName>
</protein>
<dbReference type="PROSITE" id="PS50920">
    <property type="entry name" value="SOLCAR"/>
    <property type="match status" value="3"/>
</dbReference>
<comment type="similarity">
    <text evidence="2 9">Belongs to the mitochondrial carrier (TC 2.A.29) family.</text>
</comment>
<evidence type="ECO:0000256" key="8">
    <source>
        <dbReference type="PROSITE-ProRule" id="PRU00282"/>
    </source>
</evidence>
<reference evidence="11 12" key="1">
    <citation type="journal article" date="2024" name="Nat. Commun.">
        <title>Phylogenomics reveals the evolutionary origins of lichenization in chlorophyte algae.</title>
        <authorList>
            <person name="Puginier C."/>
            <person name="Libourel C."/>
            <person name="Otte J."/>
            <person name="Skaloud P."/>
            <person name="Haon M."/>
            <person name="Grisel S."/>
            <person name="Petersen M."/>
            <person name="Berrin J.G."/>
            <person name="Delaux P.M."/>
            <person name="Dal Grande F."/>
            <person name="Keller J."/>
        </authorList>
    </citation>
    <scope>NUCLEOTIDE SEQUENCE [LARGE SCALE GENOMIC DNA]</scope>
    <source>
        <strain evidence="11 12">SAG 2036</strain>
    </source>
</reference>
<keyword evidence="12" id="KW-1185">Reference proteome</keyword>
<keyword evidence="3 9" id="KW-0813">Transport</keyword>
<dbReference type="Proteomes" id="UP001465755">
    <property type="component" value="Unassembled WGS sequence"/>
</dbReference>
<evidence type="ECO:0000256" key="7">
    <source>
        <dbReference type="ARBA" id="ARBA00023136"/>
    </source>
</evidence>
<dbReference type="InterPro" id="IPR018108">
    <property type="entry name" value="MCP_transmembrane"/>
</dbReference>
<proteinExistence type="inferred from homology"/>
<sequence>MHQPKSTLLSSFVLTGYCACIAETITLPLDTAKVRLQLQNIAGGGPGGITKYRGPFGTLSTIIREEGASAPFKGLIPGLHRQFIFTGLRLGLYEHVRDAIAGSHEDASVWGRIAAALCTSALGITVANPSDVVKVRLQAANTRSSFSGRIPPGAVLGAEGAAGPTPVTSVPAYTSATHAYRRILTEEGVIRGLYRGYLPNLLRNSIISATELVVYDTAKHAFLHHGYEDGIAVHFSSGITAGFAATVLGSPWDVIGTRLMAASTSHSTPSVGLGAFCLNMLRQEGVGSFYKGFLPNFARIGSFNIVLWLSYEQIKHLCGSRF</sequence>
<dbReference type="Pfam" id="PF00153">
    <property type="entry name" value="Mito_carr"/>
    <property type="match status" value="3"/>
</dbReference>
<dbReference type="InterPro" id="IPR002067">
    <property type="entry name" value="MCP"/>
</dbReference>
<gene>
    <name evidence="11" type="ORF">WJX73_005333</name>
</gene>
<evidence type="ECO:0000313" key="11">
    <source>
        <dbReference type="EMBL" id="KAK9785262.1"/>
    </source>
</evidence>
<dbReference type="GO" id="GO:0016020">
    <property type="term" value="C:membrane"/>
    <property type="evidence" value="ECO:0007669"/>
    <property type="project" value="UniProtKB-SubCell"/>
</dbReference>
<dbReference type="AlphaFoldDB" id="A0AAW1NNE9"/>
<dbReference type="SUPFAM" id="SSF103506">
    <property type="entry name" value="Mitochondrial carrier"/>
    <property type="match status" value="1"/>
</dbReference>